<dbReference type="Proteomes" id="UP001610444">
    <property type="component" value="Unassembled WGS sequence"/>
</dbReference>
<proteinExistence type="predicted"/>
<dbReference type="EMBL" id="JBFXLR010000002">
    <property type="protein sequence ID" value="KAL2860414.1"/>
    <property type="molecule type" value="Genomic_DNA"/>
</dbReference>
<keyword evidence="1" id="KW-1133">Transmembrane helix</keyword>
<dbReference type="GeneID" id="98153520"/>
<keyword evidence="1" id="KW-0472">Membrane</keyword>
<keyword evidence="1" id="KW-0812">Transmembrane</keyword>
<evidence type="ECO:0000256" key="1">
    <source>
        <dbReference type="SAM" id="Phobius"/>
    </source>
</evidence>
<reference evidence="2 3" key="1">
    <citation type="submission" date="2024-07" db="EMBL/GenBank/DDBJ databases">
        <title>Section-level genome sequencing and comparative genomics of Aspergillus sections Usti and Cavernicolus.</title>
        <authorList>
            <consortium name="Lawrence Berkeley National Laboratory"/>
            <person name="Nybo J.L."/>
            <person name="Vesth T.C."/>
            <person name="Theobald S."/>
            <person name="Frisvad J.C."/>
            <person name="Larsen T.O."/>
            <person name="Kjaerboelling I."/>
            <person name="Rothschild-Mancinelli K."/>
            <person name="Lyhne E.K."/>
            <person name="Kogle M.E."/>
            <person name="Barry K."/>
            <person name="Clum A."/>
            <person name="Na H."/>
            <person name="Ledsgaard L."/>
            <person name="Lin J."/>
            <person name="Lipzen A."/>
            <person name="Kuo A."/>
            <person name="Riley R."/>
            <person name="Mondo S."/>
            <person name="LaButti K."/>
            <person name="Haridas S."/>
            <person name="Pangalinan J."/>
            <person name="Salamov A.A."/>
            <person name="Simmons B.A."/>
            <person name="Magnuson J.K."/>
            <person name="Chen J."/>
            <person name="Drula E."/>
            <person name="Henrissat B."/>
            <person name="Wiebenga A."/>
            <person name="Lubbers R.J."/>
            <person name="Gomes A.C."/>
            <person name="Macurrencykelacurrency M.R."/>
            <person name="Stajich J."/>
            <person name="Grigoriev I.V."/>
            <person name="Mortensen U.H."/>
            <person name="De vries R.P."/>
            <person name="Baker S.E."/>
            <person name="Andersen M.R."/>
        </authorList>
    </citation>
    <scope>NUCLEOTIDE SEQUENCE [LARGE SCALE GENOMIC DNA]</scope>
    <source>
        <strain evidence="2 3">CBS 756.74</strain>
    </source>
</reference>
<accession>A0ABR4L8D3</accession>
<gene>
    <name evidence="2" type="ORF">BJX68DRAFT_225130</name>
</gene>
<keyword evidence="3" id="KW-1185">Reference proteome</keyword>
<sequence>MNARIQQSTCRVRLPLYTLRSDSTEGNAGMPGRILRHYPRRPSRVTPHYLNSTTAAELVLCFLSISIWTPVQRMGRLKTGWREEAASFSG</sequence>
<feature type="transmembrane region" description="Helical" evidence="1">
    <location>
        <begin position="49"/>
        <end position="68"/>
    </location>
</feature>
<protein>
    <submittedName>
        <fullName evidence="2">Uncharacterized protein</fullName>
    </submittedName>
</protein>
<evidence type="ECO:0000313" key="2">
    <source>
        <dbReference type="EMBL" id="KAL2860414.1"/>
    </source>
</evidence>
<comment type="caution">
    <text evidence="2">The sequence shown here is derived from an EMBL/GenBank/DDBJ whole genome shotgun (WGS) entry which is preliminary data.</text>
</comment>
<name>A0ABR4L8D3_9EURO</name>
<organism evidence="2 3">
    <name type="scientific">Aspergillus pseudodeflectus</name>
    <dbReference type="NCBI Taxonomy" id="176178"/>
    <lineage>
        <taxon>Eukaryota</taxon>
        <taxon>Fungi</taxon>
        <taxon>Dikarya</taxon>
        <taxon>Ascomycota</taxon>
        <taxon>Pezizomycotina</taxon>
        <taxon>Eurotiomycetes</taxon>
        <taxon>Eurotiomycetidae</taxon>
        <taxon>Eurotiales</taxon>
        <taxon>Aspergillaceae</taxon>
        <taxon>Aspergillus</taxon>
        <taxon>Aspergillus subgen. Nidulantes</taxon>
    </lineage>
</organism>
<evidence type="ECO:0000313" key="3">
    <source>
        <dbReference type="Proteomes" id="UP001610444"/>
    </source>
</evidence>
<dbReference type="RefSeq" id="XP_070905105.1">
    <property type="nucleotide sequence ID" value="XM_071038356.1"/>
</dbReference>